<reference evidence="2" key="1">
    <citation type="submission" date="2021-01" db="EMBL/GenBank/DDBJ databases">
        <title>Whole genome shotgun sequence of Actinoplanes tereljensis NBRC 105297.</title>
        <authorList>
            <person name="Komaki H."/>
            <person name="Tamura T."/>
        </authorList>
    </citation>
    <scope>NUCLEOTIDE SEQUENCE</scope>
    <source>
        <strain evidence="2">NBRC 105297</strain>
    </source>
</reference>
<dbReference type="PANTHER" id="PTHR33495">
    <property type="entry name" value="ANTI-SIGMA FACTOR ANTAGONIST TM_1081-RELATED-RELATED"/>
    <property type="match status" value="1"/>
</dbReference>
<dbReference type="PANTHER" id="PTHR33495:SF2">
    <property type="entry name" value="ANTI-SIGMA FACTOR ANTAGONIST TM_1081-RELATED"/>
    <property type="match status" value="1"/>
</dbReference>
<dbReference type="AlphaFoldDB" id="A0A919NRJ6"/>
<dbReference type="CDD" id="cd07043">
    <property type="entry name" value="STAS_anti-anti-sigma_factors"/>
    <property type="match status" value="1"/>
</dbReference>
<gene>
    <name evidence="2" type="ORF">Ate02nite_54390</name>
</gene>
<dbReference type="InterPro" id="IPR036513">
    <property type="entry name" value="STAS_dom_sf"/>
</dbReference>
<evidence type="ECO:0000259" key="1">
    <source>
        <dbReference type="PROSITE" id="PS50801"/>
    </source>
</evidence>
<evidence type="ECO:0000313" key="2">
    <source>
        <dbReference type="EMBL" id="GIF22709.1"/>
    </source>
</evidence>
<dbReference type="EMBL" id="BOMY01000035">
    <property type="protein sequence ID" value="GIF22709.1"/>
    <property type="molecule type" value="Genomic_DNA"/>
</dbReference>
<dbReference type="GO" id="GO:0043856">
    <property type="term" value="F:anti-sigma factor antagonist activity"/>
    <property type="evidence" value="ECO:0007669"/>
    <property type="project" value="TreeGrafter"/>
</dbReference>
<accession>A0A919NRJ6</accession>
<name>A0A919NRJ6_9ACTN</name>
<dbReference type="Proteomes" id="UP000623608">
    <property type="component" value="Unassembled WGS sequence"/>
</dbReference>
<proteinExistence type="predicted"/>
<evidence type="ECO:0000313" key="3">
    <source>
        <dbReference type="Proteomes" id="UP000623608"/>
    </source>
</evidence>
<keyword evidence="3" id="KW-1185">Reference proteome</keyword>
<dbReference type="InterPro" id="IPR058548">
    <property type="entry name" value="MlaB-like_STAS"/>
</dbReference>
<dbReference type="RefSeq" id="WP_203810473.1">
    <property type="nucleotide sequence ID" value="NZ_BOMY01000035.1"/>
</dbReference>
<dbReference type="Pfam" id="PF13466">
    <property type="entry name" value="STAS_2"/>
    <property type="match status" value="1"/>
</dbReference>
<dbReference type="InterPro" id="IPR002645">
    <property type="entry name" value="STAS_dom"/>
</dbReference>
<dbReference type="Gene3D" id="3.30.750.24">
    <property type="entry name" value="STAS domain"/>
    <property type="match status" value="1"/>
</dbReference>
<feature type="domain" description="STAS" evidence="1">
    <location>
        <begin position="13"/>
        <end position="104"/>
    </location>
</feature>
<comment type="caution">
    <text evidence="2">The sequence shown here is derived from an EMBL/GenBank/DDBJ whole genome shotgun (WGS) entry which is preliminary data.</text>
</comment>
<organism evidence="2 3">
    <name type="scientific">Paractinoplanes tereljensis</name>
    <dbReference type="NCBI Taxonomy" id="571912"/>
    <lineage>
        <taxon>Bacteria</taxon>
        <taxon>Bacillati</taxon>
        <taxon>Actinomycetota</taxon>
        <taxon>Actinomycetes</taxon>
        <taxon>Micromonosporales</taxon>
        <taxon>Micromonosporaceae</taxon>
        <taxon>Paractinoplanes</taxon>
    </lineage>
</organism>
<protein>
    <recommendedName>
        <fullName evidence="1">STAS domain-containing protein</fullName>
    </recommendedName>
</protein>
<dbReference type="PROSITE" id="PS50801">
    <property type="entry name" value="STAS"/>
    <property type="match status" value="1"/>
</dbReference>
<sequence>MPSPSAVAVVTGDLLTIRLTGEIDLATATPLGDRLQNMVATSPARHVVVDLAGVDFCDAAGVRTLVSLATTATGHGGSFRLHGARPHIVWLLTTLQAAHLLAAA</sequence>
<dbReference type="SUPFAM" id="SSF52091">
    <property type="entry name" value="SpoIIaa-like"/>
    <property type="match status" value="1"/>
</dbReference>